<evidence type="ECO:0000313" key="2">
    <source>
        <dbReference type="Proteomes" id="UP000788426"/>
    </source>
</evidence>
<organism evidence="1 2">
    <name type="scientific">Hoylesella nanceiensis</name>
    <dbReference type="NCBI Taxonomy" id="425941"/>
    <lineage>
        <taxon>Bacteria</taxon>
        <taxon>Pseudomonadati</taxon>
        <taxon>Bacteroidota</taxon>
        <taxon>Bacteroidia</taxon>
        <taxon>Bacteroidales</taxon>
        <taxon>Prevotellaceae</taxon>
        <taxon>Hoylesella</taxon>
    </lineage>
</organism>
<evidence type="ECO:0000313" key="1">
    <source>
        <dbReference type="EMBL" id="MBW4769078.1"/>
    </source>
</evidence>
<gene>
    <name evidence="1" type="ORF">KZO38_04805</name>
</gene>
<proteinExistence type="predicted"/>
<comment type="caution">
    <text evidence="1">The sequence shown here is derived from an EMBL/GenBank/DDBJ whole genome shotgun (WGS) entry which is preliminary data.</text>
</comment>
<reference evidence="1 2" key="1">
    <citation type="submission" date="2021-07" db="EMBL/GenBank/DDBJ databases">
        <title>Genomic diversity and antimicrobial resistance of Prevotella spp. isolated from chronic lung disease airways.</title>
        <authorList>
            <person name="Webb K.A."/>
            <person name="Olagoke O.S."/>
            <person name="Baird T."/>
            <person name="Neill J."/>
            <person name="Pham A."/>
            <person name="Wells T.J."/>
            <person name="Ramsay K.A."/>
            <person name="Bell S.C."/>
            <person name="Sarovich D.S."/>
            <person name="Price E.P."/>
        </authorList>
    </citation>
    <scope>NUCLEOTIDE SEQUENCE [LARGE SCALE GENOMIC DNA]</scope>
    <source>
        <strain evidence="1 2">SCHI0011.S.12</strain>
    </source>
</reference>
<name>A0ABS6YBY1_9BACT</name>
<keyword evidence="2" id="KW-1185">Reference proteome</keyword>
<sequence>MERIKPTGVYGYLGEHLLRLASKSDMYIYYTEDKKLIEKYKFKTIRIPFVKDIFYELEAPKNTGIRAFKICSFAKYQGFDLYIENCDDKMLLVAPLNEDSFFKVYPRRMWHKGWYDSRDSRFDISKEEVTDIWEERTPIEGFKFDVEPIVYLKKDGIWLEE</sequence>
<dbReference type="EMBL" id="JAHXCT010000003">
    <property type="protein sequence ID" value="MBW4769078.1"/>
    <property type="molecule type" value="Genomic_DNA"/>
</dbReference>
<dbReference type="Proteomes" id="UP000788426">
    <property type="component" value="Unassembled WGS sequence"/>
</dbReference>
<accession>A0ABS6YBY1</accession>
<protein>
    <submittedName>
        <fullName evidence="1">Uncharacterized protein</fullName>
    </submittedName>
</protein>
<dbReference type="RefSeq" id="WP_219480579.1">
    <property type="nucleotide sequence ID" value="NZ_JAHXCT010000003.1"/>
</dbReference>